<feature type="region of interest" description="Disordered" evidence="1">
    <location>
        <begin position="1"/>
        <end position="22"/>
    </location>
</feature>
<protein>
    <submittedName>
        <fullName evidence="2">Uncharacterized protein</fullName>
    </submittedName>
</protein>
<dbReference type="AlphaFoldDB" id="A0A0E9VS43"/>
<organism evidence="2">
    <name type="scientific">Anguilla anguilla</name>
    <name type="common">European freshwater eel</name>
    <name type="synonym">Muraena anguilla</name>
    <dbReference type="NCBI Taxonomy" id="7936"/>
    <lineage>
        <taxon>Eukaryota</taxon>
        <taxon>Metazoa</taxon>
        <taxon>Chordata</taxon>
        <taxon>Craniata</taxon>
        <taxon>Vertebrata</taxon>
        <taxon>Euteleostomi</taxon>
        <taxon>Actinopterygii</taxon>
        <taxon>Neopterygii</taxon>
        <taxon>Teleostei</taxon>
        <taxon>Anguilliformes</taxon>
        <taxon>Anguillidae</taxon>
        <taxon>Anguilla</taxon>
    </lineage>
</organism>
<proteinExistence type="predicted"/>
<reference evidence="2" key="1">
    <citation type="submission" date="2014-11" db="EMBL/GenBank/DDBJ databases">
        <authorList>
            <person name="Amaro Gonzalez C."/>
        </authorList>
    </citation>
    <scope>NUCLEOTIDE SEQUENCE</scope>
</reference>
<name>A0A0E9VS43_ANGAN</name>
<feature type="compositionally biased region" description="Polar residues" evidence="1">
    <location>
        <begin position="1"/>
        <end position="11"/>
    </location>
</feature>
<dbReference type="EMBL" id="GBXM01027701">
    <property type="protein sequence ID" value="JAH80876.1"/>
    <property type="molecule type" value="Transcribed_RNA"/>
</dbReference>
<reference evidence="2" key="2">
    <citation type="journal article" date="2015" name="Fish Shellfish Immunol.">
        <title>Early steps in the European eel (Anguilla anguilla)-Vibrio vulnificus interaction in the gills: Role of the RtxA13 toxin.</title>
        <authorList>
            <person name="Callol A."/>
            <person name="Pajuelo D."/>
            <person name="Ebbesson L."/>
            <person name="Teles M."/>
            <person name="MacKenzie S."/>
            <person name="Amaro C."/>
        </authorList>
    </citation>
    <scope>NUCLEOTIDE SEQUENCE</scope>
</reference>
<evidence type="ECO:0000256" key="1">
    <source>
        <dbReference type="SAM" id="MobiDB-lite"/>
    </source>
</evidence>
<evidence type="ECO:0000313" key="2">
    <source>
        <dbReference type="EMBL" id="JAH80876.1"/>
    </source>
</evidence>
<sequence>MEDYSQETLPSDSAPCSPGGLLTGHTSGSFPGGYLFIEERRAFVSAL</sequence>
<accession>A0A0E9VS43</accession>